<organism evidence="10 11">
    <name type="scientific">Anaerobacillus alkaliphilus</name>
    <dbReference type="NCBI Taxonomy" id="1548597"/>
    <lineage>
        <taxon>Bacteria</taxon>
        <taxon>Bacillati</taxon>
        <taxon>Bacillota</taxon>
        <taxon>Bacilli</taxon>
        <taxon>Bacillales</taxon>
        <taxon>Bacillaceae</taxon>
        <taxon>Anaerobacillus</taxon>
    </lineage>
</organism>
<keyword evidence="6 8" id="KW-1133">Transmembrane helix</keyword>
<evidence type="ECO:0000256" key="1">
    <source>
        <dbReference type="ARBA" id="ARBA00004429"/>
    </source>
</evidence>
<evidence type="ECO:0000313" key="11">
    <source>
        <dbReference type="Proteomes" id="UP000290649"/>
    </source>
</evidence>
<dbReference type="SUPFAM" id="SSF161098">
    <property type="entry name" value="MetI-like"/>
    <property type="match status" value="2"/>
</dbReference>
<feature type="transmembrane region" description="Helical" evidence="8">
    <location>
        <begin position="56"/>
        <end position="82"/>
    </location>
</feature>
<evidence type="ECO:0000256" key="7">
    <source>
        <dbReference type="ARBA" id="ARBA00023136"/>
    </source>
</evidence>
<sequence>MRLIQKVEQHFNMWAILSLVFIFIILIPNLLIGYNLFTEPTDNWAHIKEYLLKDYIYNTLVLITFTALFTMIIGTSLAWIIINYRFPLRNFFKWGLILPLAIPAYIGAYTYQGMLNYSGTIQYTLRNTFDIHVSSQKFFNIMGIPGAIFIFTIFLYPYVYVITKGFLENQSASLFENARLLGGGPFTIFFRAGLPLSRAAITGGVVLVILEVLNDFGVVSYFGVQTFSIAIFRTWYGMKDLDSALKLAGILMFIVIVVLVLERIIRGRKTYSYSSANFRPIEAQPLKGTSKWLAFSYCSVIFMIAFIVPVTQLVHWSIMTWDRIFSPEFAKLIYNSIFVASIASSIIVFIALIVGNYTRLHKGLFPKVASRVIALGYSIPGAAIAISIITLFVAFDGVMKSVADYLNLNSALVLRTTLVMLTSAYIIRFLAVGYNAIEAGFEKIGTTFTEASRGLGSSTLKTFFRVDIPMLRGAIFGGFILVFVDILKELPLTLFLQPFNFSTLATQAFRYASDEMVQEAALASILIIIVSAICIFYFHKVLDKEKS</sequence>
<dbReference type="Pfam" id="PF00528">
    <property type="entry name" value="BPD_transp_1"/>
    <property type="match status" value="2"/>
</dbReference>
<reference evidence="10 11" key="1">
    <citation type="journal article" date="2019" name="Int. J. Syst. Evol. Microbiol.">
        <title>Anaerobacillus alkaliphilus sp. nov., a novel alkaliphilic and moderately halophilic bacterium.</title>
        <authorList>
            <person name="Borsodi A.K."/>
            <person name="Aszalos J.M."/>
            <person name="Bihari P."/>
            <person name="Nagy I."/>
            <person name="Schumann P."/>
            <person name="Sproer C."/>
            <person name="Kovacs A.L."/>
            <person name="Boka K."/>
            <person name="Dobosy P."/>
            <person name="Ovari M."/>
            <person name="Szili-Kovacs T."/>
            <person name="Toth E."/>
        </authorList>
    </citation>
    <scope>NUCLEOTIDE SEQUENCE [LARGE SCALE GENOMIC DNA]</scope>
    <source>
        <strain evidence="10 11">B16-10</strain>
    </source>
</reference>
<dbReference type="Proteomes" id="UP000290649">
    <property type="component" value="Unassembled WGS sequence"/>
</dbReference>
<evidence type="ECO:0000256" key="5">
    <source>
        <dbReference type="ARBA" id="ARBA00022692"/>
    </source>
</evidence>
<proteinExistence type="inferred from homology"/>
<feature type="transmembrane region" description="Helical" evidence="8">
    <location>
        <begin position="407"/>
        <end position="427"/>
    </location>
</feature>
<evidence type="ECO:0000256" key="4">
    <source>
        <dbReference type="ARBA" id="ARBA00022519"/>
    </source>
</evidence>
<protein>
    <submittedName>
        <fullName evidence="10">Iron ABC transporter permease</fullName>
    </submittedName>
</protein>
<feature type="transmembrane region" description="Helical" evidence="8">
    <location>
        <begin position="332"/>
        <end position="354"/>
    </location>
</feature>
<keyword evidence="4" id="KW-0997">Cell inner membrane</keyword>
<feature type="domain" description="ABC transmembrane type-1" evidence="9">
    <location>
        <begin position="56"/>
        <end position="262"/>
    </location>
</feature>
<comment type="subcellular location">
    <subcellularLocation>
        <location evidence="1">Cell inner membrane</location>
        <topology evidence="1">Multi-pass membrane protein</topology>
    </subcellularLocation>
    <subcellularLocation>
        <location evidence="8">Cell membrane</location>
        <topology evidence="8">Multi-pass membrane protein</topology>
    </subcellularLocation>
</comment>
<dbReference type="InterPro" id="IPR000515">
    <property type="entry name" value="MetI-like"/>
</dbReference>
<feature type="transmembrane region" description="Helical" evidence="8">
    <location>
        <begin position="12"/>
        <end position="36"/>
    </location>
</feature>
<dbReference type="OrthoDB" id="9776648at2"/>
<dbReference type="RefSeq" id="WP_129077903.1">
    <property type="nucleotide sequence ID" value="NZ_QOUX01000030.1"/>
</dbReference>
<evidence type="ECO:0000259" key="9">
    <source>
        <dbReference type="PROSITE" id="PS50928"/>
    </source>
</evidence>
<feature type="transmembrane region" description="Helical" evidence="8">
    <location>
        <begin position="292"/>
        <end position="312"/>
    </location>
</feature>
<dbReference type="AlphaFoldDB" id="A0A4Q0VTM0"/>
<feature type="domain" description="ABC transmembrane type-1" evidence="9">
    <location>
        <begin position="333"/>
        <end position="538"/>
    </location>
</feature>
<evidence type="ECO:0000256" key="3">
    <source>
        <dbReference type="ARBA" id="ARBA00022475"/>
    </source>
</evidence>
<feature type="transmembrane region" description="Helical" evidence="8">
    <location>
        <begin position="138"/>
        <end position="161"/>
    </location>
</feature>
<gene>
    <name evidence="10" type="ORF">DS745_08930</name>
</gene>
<feature type="transmembrane region" description="Helical" evidence="8">
    <location>
        <begin position="244"/>
        <end position="261"/>
    </location>
</feature>
<name>A0A4Q0VTM0_9BACI</name>
<keyword evidence="5 8" id="KW-0812">Transmembrane</keyword>
<dbReference type="GO" id="GO:0055085">
    <property type="term" value="P:transmembrane transport"/>
    <property type="evidence" value="ECO:0007669"/>
    <property type="project" value="InterPro"/>
</dbReference>
<keyword evidence="7 8" id="KW-0472">Membrane</keyword>
<keyword evidence="11" id="KW-1185">Reference proteome</keyword>
<comment type="caution">
    <text evidence="10">The sequence shown here is derived from an EMBL/GenBank/DDBJ whole genome shotgun (WGS) entry which is preliminary data.</text>
</comment>
<keyword evidence="3" id="KW-1003">Cell membrane</keyword>
<keyword evidence="2 8" id="KW-0813">Transport</keyword>
<dbReference type="EMBL" id="QOUX01000030">
    <property type="protein sequence ID" value="RXJ01946.1"/>
    <property type="molecule type" value="Genomic_DNA"/>
</dbReference>
<feature type="transmembrane region" description="Helical" evidence="8">
    <location>
        <begin position="470"/>
        <end position="487"/>
    </location>
</feature>
<evidence type="ECO:0000313" key="10">
    <source>
        <dbReference type="EMBL" id="RXJ01946.1"/>
    </source>
</evidence>
<feature type="transmembrane region" description="Helical" evidence="8">
    <location>
        <begin position="374"/>
        <end position="395"/>
    </location>
</feature>
<accession>A0A4Q0VTM0</accession>
<evidence type="ECO:0000256" key="6">
    <source>
        <dbReference type="ARBA" id="ARBA00022989"/>
    </source>
</evidence>
<dbReference type="Gene3D" id="1.10.3720.10">
    <property type="entry name" value="MetI-like"/>
    <property type="match status" value="2"/>
</dbReference>
<dbReference type="InterPro" id="IPR035906">
    <property type="entry name" value="MetI-like_sf"/>
</dbReference>
<feature type="transmembrane region" description="Helical" evidence="8">
    <location>
        <begin position="520"/>
        <end position="538"/>
    </location>
</feature>
<evidence type="ECO:0000256" key="2">
    <source>
        <dbReference type="ARBA" id="ARBA00022448"/>
    </source>
</evidence>
<dbReference type="PANTHER" id="PTHR43357:SF3">
    <property type="entry name" value="FE(3+)-TRANSPORT SYSTEM PERMEASE PROTEIN FBPB 2"/>
    <property type="match status" value="1"/>
</dbReference>
<dbReference type="PANTHER" id="PTHR43357">
    <property type="entry name" value="INNER MEMBRANE ABC TRANSPORTER PERMEASE PROTEIN YDCV"/>
    <property type="match status" value="1"/>
</dbReference>
<comment type="similarity">
    <text evidence="8">Belongs to the binding-protein-dependent transport system permease family.</text>
</comment>
<evidence type="ECO:0000256" key="8">
    <source>
        <dbReference type="RuleBase" id="RU363032"/>
    </source>
</evidence>
<dbReference type="CDD" id="cd06261">
    <property type="entry name" value="TM_PBP2"/>
    <property type="match status" value="2"/>
</dbReference>
<feature type="transmembrane region" description="Helical" evidence="8">
    <location>
        <begin position="94"/>
        <end position="111"/>
    </location>
</feature>
<dbReference type="GO" id="GO:0005886">
    <property type="term" value="C:plasma membrane"/>
    <property type="evidence" value="ECO:0007669"/>
    <property type="project" value="UniProtKB-SubCell"/>
</dbReference>
<dbReference type="PROSITE" id="PS50928">
    <property type="entry name" value="ABC_TM1"/>
    <property type="match status" value="2"/>
</dbReference>